<dbReference type="EMBL" id="QPGA01000004">
    <property type="protein sequence ID" value="RDE51844.1"/>
    <property type="molecule type" value="Genomic_DNA"/>
</dbReference>
<organism evidence="1 2">
    <name type="scientific">Candidatus Accumulibacter meliphilus</name>
    <dbReference type="NCBI Taxonomy" id="2211374"/>
    <lineage>
        <taxon>Bacteria</taxon>
        <taxon>Pseudomonadati</taxon>
        <taxon>Pseudomonadota</taxon>
        <taxon>Betaproteobacteria</taxon>
        <taxon>Candidatus Accumulibacter</taxon>
    </lineage>
</organism>
<sequence>METPQVMIRGISNVMTVSDGERAYNDPVGKLLTGVHIDQGPILTLLVAIGRPKFVRRSMGCGHPLWQLVLSLMVVPD</sequence>
<dbReference type="AlphaFoldDB" id="A0A369XPE0"/>
<dbReference type="Proteomes" id="UP000253831">
    <property type="component" value="Unassembled WGS sequence"/>
</dbReference>
<proteinExistence type="predicted"/>
<reference evidence="1 2" key="1">
    <citation type="submission" date="2018-05" db="EMBL/GenBank/DDBJ databases">
        <title>Integrated omic analyses show evidence that a Ca. Accumulibacter phosphatis strain performs denitrification under micro-aerobic conditions.</title>
        <authorList>
            <person name="Camejo P.Y."/>
            <person name="Katherine M.D."/>
            <person name="Daniel N.R."/>
        </authorList>
    </citation>
    <scope>NUCLEOTIDE SEQUENCE [LARGE SCALE GENOMIC DNA]</scope>
    <source>
        <strain evidence="1">UW-LDO-IC</strain>
    </source>
</reference>
<name>A0A369XPE0_9PROT</name>
<gene>
    <name evidence="1" type="ORF">DVS81_04275</name>
</gene>
<comment type="caution">
    <text evidence="1">The sequence shown here is derived from an EMBL/GenBank/DDBJ whole genome shotgun (WGS) entry which is preliminary data.</text>
</comment>
<evidence type="ECO:0000313" key="1">
    <source>
        <dbReference type="EMBL" id="RDE51844.1"/>
    </source>
</evidence>
<protein>
    <submittedName>
        <fullName evidence="1">Uncharacterized protein</fullName>
    </submittedName>
</protein>
<accession>A0A369XPE0</accession>
<evidence type="ECO:0000313" key="2">
    <source>
        <dbReference type="Proteomes" id="UP000253831"/>
    </source>
</evidence>